<proteinExistence type="predicted"/>
<evidence type="ECO:0000313" key="1">
    <source>
        <dbReference type="EMBL" id="GGN77535.1"/>
    </source>
</evidence>
<dbReference type="RefSeq" id="WP_229703449.1">
    <property type="nucleotide sequence ID" value="NZ_BMMM01000012.1"/>
</dbReference>
<organism evidence="1 2">
    <name type="scientific">Streptomyces albiflavescens</name>
    <dbReference type="NCBI Taxonomy" id="1623582"/>
    <lineage>
        <taxon>Bacteria</taxon>
        <taxon>Bacillati</taxon>
        <taxon>Actinomycetota</taxon>
        <taxon>Actinomycetes</taxon>
        <taxon>Kitasatosporales</taxon>
        <taxon>Streptomycetaceae</taxon>
        <taxon>Streptomyces</taxon>
    </lineage>
</organism>
<reference evidence="1 2" key="1">
    <citation type="journal article" date="2014" name="Int. J. Syst. Evol. Microbiol.">
        <title>Complete genome sequence of Corynebacterium casei LMG S-19264T (=DSM 44701T), isolated from a smear-ripened cheese.</title>
        <authorList>
            <consortium name="US DOE Joint Genome Institute (JGI-PGF)"/>
            <person name="Walter F."/>
            <person name="Albersmeier A."/>
            <person name="Kalinowski J."/>
            <person name="Ruckert C."/>
        </authorList>
    </citation>
    <scope>NUCLEOTIDE SEQUENCE [LARGE SCALE GENOMIC DNA]</scope>
    <source>
        <strain evidence="1 2">CGMCC 4.7111</strain>
    </source>
</reference>
<evidence type="ECO:0000313" key="2">
    <source>
        <dbReference type="Proteomes" id="UP000600365"/>
    </source>
</evidence>
<gene>
    <name evidence="1" type="ORF">GCM10011579_059880</name>
</gene>
<name>A0A917Y8B2_9ACTN</name>
<protein>
    <submittedName>
        <fullName evidence="1">Uncharacterized protein</fullName>
    </submittedName>
</protein>
<dbReference type="AlphaFoldDB" id="A0A917Y8B2"/>
<keyword evidence="2" id="KW-1185">Reference proteome</keyword>
<accession>A0A917Y8B2</accession>
<sequence>MSNDALSVPPPTLRFRSNESMERHLVGGNAWQQTGPYQRDLAAAFRQEQERELALDNHGFEGRSIEELWRDPEWHEYIFTGGTGTVLDFPLVIDAADTDEGPFMRPLTDQEVRGWAPSGQPTHDEWVEALASEQLDYPGRGSGNCTVLYREGQPTEIGYWGVTAD</sequence>
<comment type="caution">
    <text evidence="1">The sequence shown here is derived from an EMBL/GenBank/DDBJ whole genome shotgun (WGS) entry which is preliminary data.</text>
</comment>
<dbReference type="EMBL" id="BMMM01000012">
    <property type="protein sequence ID" value="GGN77535.1"/>
    <property type="molecule type" value="Genomic_DNA"/>
</dbReference>
<dbReference type="Proteomes" id="UP000600365">
    <property type="component" value="Unassembled WGS sequence"/>
</dbReference>